<evidence type="ECO:0000259" key="1">
    <source>
        <dbReference type="Pfam" id="PF21781"/>
    </source>
</evidence>
<dbReference type="InterPro" id="IPR049241">
    <property type="entry name" value="DUF6876"/>
</dbReference>
<dbReference type="EMBL" id="PFFQ01000067">
    <property type="protein sequence ID" value="PIW13665.1"/>
    <property type="molecule type" value="Genomic_DNA"/>
</dbReference>
<evidence type="ECO:0000313" key="2">
    <source>
        <dbReference type="EMBL" id="PIW13665.1"/>
    </source>
</evidence>
<gene>
    <name evidence="2" type="ORF">COW36_25010</name>
</gene>
<name>A0A2M7FWS8_9BACT</name>
<protein>
    <recommendedName>
        <fullName evidence="1">DUF6876 domain-containing protein</fullName>
    </recommendedName>
</protein>
<dbReference type="AlphaFoldDB" id="A0A2M7FWS8"/>
<organism evidence="2 3">
    <name type="scientific">bacterium (Candidatus Blackallbacteria) CG17_big_fil_post_rev_8_21_14_2_50_48_46</name>
    <dbReference type="NCBI Taxonomy" id="2014261"/>
    <lineage>
        <taxon>Bacteria</taxon>
        <taxon>Candidatus Blackallbacteria</taxon>
    </lineage>
</organism>
<proteinExistence type="predicted"/>
<feature type="domain" description="DUF6876" evidence="1">
    <location>
        <begin position="11"/>
        <end position="124"/>
    </location>
</feature>
<dbReference type="Pfam" id="PF21781">
    <property type="entry name" value="DUF6876"/>
    <property type="match status" value="1"/>
</dbReference>
<sequence>MEQKEQLTPTQILNSLHGFIGSEQFYRIYPNVIITEGVKFLCDQANCFWLIDCIYSYQTIKKVAVETFQVIDLTVDLANHTGLIVVTDGNEVELMRQELEFTDFPLSQIRLYYTDSTVLLPREY</sequence>
<comment type="caution">
    <text evidence="2">The sequence shown here is derived from an EMBL/GenBank/DDBJ whole genome shotgun (WGS) entry which is preliminary data.</text>
</comment>
<accession>A0A2M7FWS8</accession>
<dbReference type="Proteomes" id="UP000231019">
    <property type="component" value="Unassembled WGS sequence"/>
</dbReference>
<reference evidence="2 3" key="1">
    <citation type="submission" date="2017-09" db="EMBL/GenBank/DDBJ databases">
        <title>Depth-based differentiation of microbial function through sediment-hosted aquifers and enrichment of novel symbionts in the deep terrestrial subsurface.</title>
        <authorList>
            <person name="Probst A.J."/>
            <person name="Ladd B."/>
            <person name="Jarett J.K."/>
            <person name="Geller-Mcgrath D.E."/>
            <person name="Sieber C.M."/>
            <person name="Emerson J.B."/>
            <person name="Anantharaman K."/>
            <person name="Thomas B.C."/>
            <person name="Malmstrom R."/>
            <person name="Stieglmeier M."/>
            <person name="Klingl A."/>
            <person name="Woyke T."/>
            <person name="Ryan C.M."/>
            <person name="Banfield J.F."/>
        </authorList>
    </citation>
    <scope>NUCLEOTIDE SEQUENCE [LARGE SCALE GENOMIC DNA]</scope>
    <source>
        <strain evidence="2">CG17_big_fil_post_rev_8_21_14_2_50_48_46</strain>
    </source>
</reference>
<evidence type="ECO:0000313" key="3">
    <source>
        <dbReference type="Proteomes" id="UP000231019"/>
    </source>
</evidence>